<dbReference type="Proteomes" id="UP000196027">
    <property type="component" value="Chromosome"/>
</dbReference>
<dbReference type="PROSITE" id="PS50011">
    <property type="entry name" value="PROTEIN_KINASE_DOM"/>
    <property type="match status" value="1"/>
</dbReference>
<dbReference type="GO" id="GO:0005524">
    <property type="term" value="F:ATP binding"/>
    <property type="evidence" value="ECO:0007669"/>
    <property type="project" value="UniProtKB-KW"/>
</dbReference>
<dbReference type="Gene3D" id="1.10.510.10">
    <property type="entry name" value="Transferase(Phosphotransferase) domain 1"/>
    <property type="match status" value="1"/>
</dbReference>
<sequence>MTCERVTGITRRYIWRDSSLPVTQRYTIAAPEMPAVAPLSVTQHYVWQAPENERSRVGQFNQGVLLADRYRILSGPLGESSGEGEVYCCQDEERAQKVAVKLYHGQNAPKQSVIEQLQGLVHPYIVRLQDYGQWQGQFYEVMDYCTGGVLSDVMPLTEDELEALIPGVVQALRFCHEQGIIHRDLKPNNLFFNNLDDGILLGDFGISSYLEKSAAQVTQTFHHLTLDYAAPELLDGHVVSDKTDYYALGLTLVHILLGASPFSGQSNNEILVAHLRGRIPLPKTLSSRWRSLIRGLTHLQPEARWGYRQVMAWLQEEPIPLAASLHPAPTSRSTPSGMPSRSKVDTSNTDHHSHAYPDTTSARYPGFPEASTPAQLARNLDRFEAMEQLIKGDIRRWLFDFISPVMAGAVDDLAACVSPDELSGTSGLEAQILMRLRYILDPDTSLIVEGETIDNLTQLANLAKHADRSKISSLDATLWRGEIEAWIAAKERAGNRTNELLSRISAIRQRLSQTGHPRVALFALRYTLDPQQPLHLFSRYSITHPHDLGALFSRPSSALHGVVKKLIFGRYFEEWIRAAEFPGWENDIRFIEDARLRYLDSKDVGVYSVIWHYSPDVPLPFQGHAITKPRDLARLIDKDDVSQKKGMALMKLGWLRAWLIHSSKVNNTAALDFVLLDTTTSDEAKLENMLQLLDPFIAKPQLCVQPKVLHFGSVDPGAPRKREVVLSNEGRGHLYGHVFLKAPTTAMVVHQARFEGLQSRIEITVNSIGLEPGRYRNQLVIESNGGTLQIDVAFYVKAESGDESWWGRITS</sequence>
<keyword evidence="3 7" id="KW-0418">Kinase</keyword>
<feature type="domain" description="Protein kinase" evidence="6">
    <location>
        <begin position="72"/>
        <end position="314"/>
    </location>
</feature>
<evidence type="ECO:0000256" key="4">
    <source>
        <dbReference type="ARBA" id="ARBA00022840"/>
    </source>
</evidence>
<dbReference type="Pfam" id="PF00069">
    <property type="entry name" value="Pkinase"/>
    <property type="match status" value="1"/>
</dbReference>
<dbReference type="GO" id="GO:0005776">
    <property type="term" value="C:autophagosome"/>
    <property type="evidence" value="ECO:0007669"/>
    <property type="project" value="TreeGrafter"/>
</dbReference>
<dbReference type="InterPro" id="IPR045269">
    <property type="entry name" value="Atg1-like"/>
</dbReference>
<name>A0A1Y0ICT9_9GAMM</name>
<dbReference type="OrthoDB" id="9801841at2"/>
<dbReference type="PROSITE" id="PS00108">
    <property type="entry name" value="PROTEIN_KINASE_ST"/>
    <property type="match status" value="1"/>
</dbReference>
<evidence type="ECO:0000256" key="1">
    <source>
        <dbReference type="ARBA" id="ARBA00022679"/>
    </source>
</evidence>
<dbReference type="InterPro" id="IPR008271">
    <property type="entry name" value="Ser/Thr_kinase_AS"/>
</dbReference>
<keyword evidence="1" id="KW-0808">Transferase</keyword>
<keyword evidence="8" id="KW-1185">Reference proteome</keyword>
<keyword evidence="4" id="KW-0067">ATP-binding</keyword>
<evidence type="ECO:0000313" key="7">
    <source>
        <dbReference type="EMBL" id="ARU58372.1"/>
    </source>
</evidence>
<accession>A0A1Y0ICT9</accession>
<dbReference type="CDD" id="cd14014">
    <property type="entry name" value="STKc_PknB_like"/>
    <property type="match status" value="1"/>
</dbReference>
<dbReference type="InterPro" id="IPR000719">
    <property type="entry name" value="Prot_kinase_dom"/>
</dbReference>
<dbReference type="KEGG" id="ome:OLMES_4375"/>
<dbReference type="GO" id="GO:0016020">
    <property type="term" value="C:membrane"/>
    <property type="evidence" value="ECO:0007669"/>
    <property type="project" value="TreeGrafter"/>
</dbReference>
<evidence type="ECO:0000256" key="3">
    <source>
        <dbReference type="ARBA" id="ARBA00022777"/>
    </source>
</evidence>
<dbReference type="EMBL" id="CP021425">
    <property type="protein sequence ID" value="ARU58372.1"/>
    <property type="molecule type" value="Genomic_DNA"/>
</dbReference>
<gene>
    <name evidence="7" type="ORF">OLMES_4375</name>
</gene>
<evidence type="ECO:0000313" key="8">
    <source>
        <dbReference type="Proteomes" id="UP000196027"/>
    </source>
</evidence>
<protein>
    <submittedName>
        <fullName evidence="7">Serine/threonine protein kinase</fullName>
    </submittedName>
</protein>
<evidence type="ECO:0000259" key="6">
    <source>
        <dbReference type="PROSITE" id="PS50011"/>
    </source>
</evidence>
<proteinExistence type="predicted"/>
<keyword evidence="7" id="KW-0723">Serine/threonine-protein kinase</keyword>
<dbReference type="SUPFAM" id="SSF56112">
    <property type="entry name" value="Protein kinase-like (PK-like)"/>
    <property type="match status" value="1"/>
</dbReference>
<feature type="compositionally biased region" description="Polar residues" evidence="5">
    <location>
        <begin position="330"/>
        <end position="339"/>
    </location>
</feature>
<dbReference type="GO" id="GO:0000407">
    <property type="term" value="C:phagophore assembly site"/>
    <property type="evidence" value="ECO:0007669"/>
    <property type="project" value="TreeGrafter"/>
</dbReference>
<evidence type="ECO:0000256" key="2">
    <source>
        <dbReference type="ARBA" id="ARBA00022741"/>
    </source>
</evidence>
<dbReference type="RefSeq" id="WP_087463159.1">
    <property type="nucleotide sequence ID" value="NZ_CP021425.1"/>
</dbReference>
<dbReference type="InterPro" id="IPR011009">
    <property type="entry name" value="Kinase-like_dom_sf"/>
</dbReference>
<dbReference type="AlphaFoldDB" id="A0A1Y0ICT9"/>
<reference evidence="7 8" key="1">
    <citation type="submission" date="2017-05" db="EMBL/GenBank/DDBJ databases">
        <title>Genomic insights into alkan degradation activity of Oleiphilus messinensis.</title>
        <authorList>
            <person name="Kozyavkin S.A."/>
            <person name="Slesarev A.I."/>
            <person name="Golyshin P.N."/>
            <person name="Korzhenkov A."/>
            <person name="Golyshina O.N."/>
            <person name="Toshchakov S.V."/>
        </authorList>
    </citation>
    <scope>NUCLEOTIDE SEQUENCE [LARGE SCALE GENOMIC DNA]</scope>
    <source>
        <strain evidence="7 8">ME102</strain>
    </source>
</reference>
<dbReference type="PANTHER" id="PTHR24348:SF22">
    <property type="entry name" value="NON-SPECIFIC SERINE_THREONINE PROTEIN KINASE"/>
    <property type="match status" value="1"/>
</dbReference>
<dbReference type="GO" id="GO:0005829">
    <property type="term" value="C:cytosol"/>
    <property type="evidence" value="ECO:0007669"/>
    <property type="project" value="TreeGrafter"/>
</dbReference>
<dbReference type="GO" id="GO:0004674">
    <property type="term" value="F:protein serine/threonine kinase activity"/>
    <property type="evidence" value="ECO:0007669"/>
    <property type="project" value="UniProtKB-KW"/>
</dbReference>
<dbReference type="SMART" id="SM00220">
    <property type="entry name" value="S_TKc"/>
    <property type="match status" value="1"/>
</dbReference>
<organism evidence="7 8">
    <name type="scientific">Oleiphilus messinensis</name>
    <dbReference type="NCBI Taxonomy" id="141451"/>
    <lineage>
        <taxon>Bacteria</taxon>
        <taxon>Pseudomonadati</taxon>
        <taxon>Pseudomonadota</taxon>
        <taxon>Gammaproteobacteria</taxon>
        <taxon>Oceanospirillales</taxon>
        <taxon>Oleiphilaceae</taxon>
        <taxon>Oleiphilus</taxon>
    </lineage>
</organism>
<feature type="region of interest" description="Disordered" evidence="5">
    <location>
        <begin position="324"/>
        <end position="370"/>
    </location>
</feature>
<dbReference type="PANTHER" id="PTHR24348">
    <property type="entry name" value="SERINE/THREONINE-PROTEIN KINASE UNC-51-RELATED"/>
    <property type="match status" value="1"/>
</dbReference>
<evidence type="ECO:0000256" key="5">
    <source>
        <dbReference type="SAM" id="MobiDB-lite"/>
    </source>
</evidence>
<feature type="compositionally biased region" description="Basic and acidic residues" evidence="5">
    <location>
        <begin position="342"/>
        <end position="355"/>
    </location>
</feature>
<keyword evidence="2" id="KW-0547">Nucleotide-binding</keyword>